<dbReference type="PROSITE" id="PS01081">
    <property type="entry name" value="HTH_TETR_1"/>
    <property type="match status" value="1"/>
</dbReference>
<evidence type="ECO:0000256" key="4">
    <source>
        <dbReference type="PROSITE-ProRule" id="PRU00335"/>
    </source>
</evidence>
<evidence type="ECO:0000313" key="7">
    <source>
        <dbReference type="Proteomes" id="UP000316541"/>
    </source>
</evidence>
<protein>
    <submittedName>
        <fullName evidence="6">TetR family transcriptional regulator</fullName>
    </submittedName>
</protein>
<dbReference type="SUPFAM" id="SSF46689">
    <property type="entry name" value="Homeodomain-like"/>
    <property type="match status" value="1"/>
</dbReference>
<dbReference type="AlphaFoldDB" id="A0A544YLL9"/>
<evidence type="ECO:0000313" key="6">
    <source>
        <dbReference type="EMBL" id="TQS17576.1"/>
    </source>
</evidence>
<dbReference type="PANTHER" id="PTHR30055:SF238">
    <property type="entry name" value="MYCOFACTOCIN BIOSYNTHESIS TRANSCRIPTIONAL REGULATOR MFTR-RELATED"/>
    <property type="match status" value="1"/>
</dbReference>
<dbReference type="EMBL" id="VIRM01000044">
    <property type="protein sequence ID" value="TQS17576.1"/>
    <property type="molecule type" value="Genomic_DNA"/>
</dbReference>
<dbReference type="InterPro" id="IPR050109">
    <property type="entry name" value="HTH-type_TetR-like_transc_reg"/>
</dbReference>
<dbReference type="RefSeq" id="WP_142623373.1">
    <property type="nucleotide sequence ID" value="NZ_VIRM01000044.1"/>
</dbReference>
<feature type="DNA-binding region" description="H-T-H motif" evidence="4">
    <location>
        <begin position="36"/>
        <end position="55"/>
    </location>
</feature>
<evidence type="ECO:0000256" key="2">
    <source>
        <dbReference type="ARBA" id="ARBA00023125"/>
    </source>
</evidence>
<organism evidence="6 7">
    <name type="scientific">Microbispora hainanensis</name>
    <dbReference type="NCBI Taxonomy" id="568844"/>
    <lineage>
        <taxon>Bacteria</taxon>
        <taxon>Bacillati</taxon>
        <taxon>Actinomycetota</taxon>
        <taxon>Actinomycetes</taxon>
        <taxon>Streptosporangiales</taxon>
        <taxon>Streptosporangiaceae</taxon>
        <taxon>Microbispora</taxon>
    </lineage>
</organism>
<name>A0A544YLL9_9ACTN</name>
<proteinExistence type="predicted"/>
<dbReference type="InterPro" id="IPR041347">
    <property type="entry name" value="MftR_C"/>
</dbReference>
<evidence type="ECO:0000259" key="5">
    <source>
        <dbReference type="PROSITE" id="PS50977"/>
    </source>
</evidence>
<keyword evidence="2 4" id="KW-0238">DNA-binding</keyword>
<keyword evidence="3" id="KW-0804">Transcription</keyword>
<sequence length="198" mass="22391">METTAGLRERKKAETRQAIHKATMRLAVERGLDHVTVDDIVEAANVSRRTFSNYFGNKEDALLYGEEQRIRSLVRAVRERPAGESGWQALRGAVRDELEDVGEPDREWAVRTLLTRRHPALLARQLANHAELERELVQAICDREGSGEPGGDLKRRIMAGAFLVALRIATNIWIEEQEARPLSEIMEQALDEVARPFA</sequence>
<dbReference type="PROSITE" id="PS50977">
    <property type="entry name" value="HTH_TETR_2"/>
    <property type="match status" value="1"/>
</dbReference>
<evidence type="ECO:0000256" key="1">
    <source>
        <dbReference type="ARBA" id="ARBA00023015"/>
    </source>
</evidence>
<dbReference type="Gene3D" id="1.10.10.60">
    <property type="entry name" value="Homeodomain-like"/>
    <property type="match status" value="1"/>
</dbReference>
<dbReference type="Gene3D" id="1.10.357.10">
    <property type="entry name" value="Tetracycline Repressor, domain 2"/>
    <property type="match status" value="1"/>
</dbReference>
<comment type="caution">
    <text evidence="6">The sequence shown here is derived from an EMBL/GenBank/DDBJ whole genome shotgun (WGS) entry which is preliminary data.</text>
</comment>
<dbReference type="GO" id="GO:0003700">
    <property type="term" value="F:DNA-binding transcription factor activity"/>
    <property type="evidence" value="ECO:0007669"/>
    <property type="project" value="TreeGrafter"/>
</dbReference>
<keyword evidence="1" id="KW-0805">Transcription regulation</keyword>
<dbReference type="Proteomes" id="UP000316541">
    <property type="component" value="Unassembled WGS sequence"/>
</dbReference>
<gene>
    <name evidence="6" type="ORF">FLX08_28925</name>
</gene>
<dbReference type="GO" id="GO:0000976">
    <property type="term" value="F:transcription cis-regulatory region binding"/>
    <property type="evidence" value="ECO:0007669"/>
    <property type="project" value="TreeGrafter"/>
</dbReference>
<dbReference type="Pfam" id="PF17754">
    <property type="entry name" value="TetR_C_14"/>
    <property type="match status" value="1"/>
</dbReference>
<accession>A0A544YLL9</accession>
<dbReference type="InterPro" id="IPR023772">
    <property type="entry name" value="DNA-bd_HTH_TetR-type_CS"/>
</dbReference>
<feature type="domain" description="HTH tetR-type" evidence="5">
    <location>
        <begin position="13"/>
        <end position="73"/>
    </location>
</feature>
<dbReference type="Pfam" id="PF00440">
    <property type="entry name" value="TetR_N"/>
    <property type="match status" value="1"/>
</dbReference>
<evidence type="ECO:0000256" key="3">
    <source>
        <dbReference type="ARBA" id="ARBA00023163"/>
    </source>
</evidence>
<dbReference type="PANTHER" id="PTHR30055">
    <property type="entry name" value="HTH-TYPE TRANSCRIPTIONAL REGULATOR RUTR"/>
    <property type="match status" value="1"/>
</dbReference>
<dbReference type="InterPro" id="IPR001647">
    <property type="entry name" value="HTH_TetR"/>
</dbReference>
<dbReference type="InterPro" id="IPR009057">
    <property type="entry name" value="Homeodomain-like_sf"/>
</dbReference>
<reference evidence="6 7" key="1">
    <citation type="submission" date="2019-07" db="EMBL/GenBank/DDBJ databases">
        <title>Microbispora hainanensis DSM 45428.</title>
        <authorList>
            <person name="Thawai C."/>
        </authorList>
    </citation>
    <scope>NUCLEOTIDE SEQUENCE [LARGE SCALE GENOMIC DNA]</scope>
    <source>
        <strain evidence="6 7">DSM 45428</strain>
    </source>
</reference>